<dbReference type="OrthoDB" id="2354421at2759"/>
<dbReference type="Proteomes" id="UP000749646">
    <property type="component" value="Unassembled WGS sequence"/>
</dbReference>
<evidence type="ECO:0000259" key="4">
    <source>
        <dbReference type="Pfam" id="PF00108"/>
    </source>
</evidence>
<dbReference type="PANTHER" id="PTHR18919:SF165">
    <property type="entry name" value="ACETYL-COA ACETYLTRANSFERASE"/>
    <property type="match status" value="1"/>
</dbReference>
<protein>
    <submittedName>
        <fullName evidence="5">Erg10, acetyl-CoA C-acetyltransferase</fullName>
    </submittedName>
</protein>
<dbReference type="InterPro" id="IPR016039">
    <property type="entry name" value="Thiolase-like"/>
</dbReference>
<sequence length="89" mass="9311">MTNVNTVYIAAVARTPIGSFNGSLASFSAIELGSLVVKAVLKKVDIKPEQVDELYLGNVLSAGLGQNPARQVALGADLPRTIITTTVNK</sequence>
<proteinExistence type="inferred from homology"/>
<dbReference type="GO" id="GO:0003985">
    <property type="term" value="F:acetyl-CoA C-acetyltransferase activity"/>
    <property type="evidence" value="ECO:0007669"/>
    <property type="project" value="TreeGrafter"/>
</dbReference>
<keyword evidence="6" id="KW-1185">Reference proteome</keyword>
<dbReference type="AlphaFoldDB" id="A0A9P6LXQ8"/>
<evidence type="ECO:0000313" key="6">
    <source>
        <dbReference type="Proteomes" id="UP000749646"/>
    </source>
</evidence>
<keyword evidence="3" id="KW-0012">Acyltransferase</keyword>
<evidence type="ECO:0000313" key="5">
    <source>
        <dbReference type="EMBL" id="KAF9949640.1"/>
    </source>
</evidence>
<dbReference type="PANTHER" id="PTHR18919">
    <property type="entry name" value="ACETYL-COA C-ACYLTRANSFERASE"/>
    <property type="match status" value="1"/>
</dbReference>
<name>A0A9P6LXQ8_9FUNG</name>
<dbReference type="Gene3D" id="3.40.47.10">
    <property type="match status" value="1"/>
</dbReference>
<feature type="domain" description="Thiolase N-terminal" evidence="4">
    <location>
        <begin position="7"/>
        <end position="89"/>
    </location>
</feature>
<comment type="similarity">
    <text evidence="1">Belongs to the thiolase-like superfamily. Thiolase family.</text>
</comment>
<dbReference type="GO" id="GO:0005739">
    <property type="term" value="C:mitochondrion"/>
    <property type="evidence" value="ECO:0007669"/>
    <property type="project" value="TreeGrafter"/>
</dbReference>
<dbReference type="SUPFAM" id="SSF53901">
    <property type="entry name" value="Thiolase-like"/>
    <property type="match status" value="1"/>
</dbReference>
<feature type="non-terminal residue" evidence="5">
    <location>
        <position position="89"/>
    </location>
</feature>
<dbReference type="GO" id="GO:0006696">
    <property type="term" value="P:ergosterol biosynthetic process"/>
    <property type="evidence" value="ECO:0007669"/>
    <property type="project" value="TreeGrafter"/>
</dbReference>
<dbReference type="Pfam" id="PF00108">
    <property type="entry name" value="Thiolase_N"/>
    <property type="match status" value="1"/>
</dbReference>
<evidence type="ECO:0000256" key="3">
    <source>
        <dbReference type="ARBA" id="ARBA00023315"/>
    </source>
</evidence>
<reference evidence="5" key="1">
    <citation type="journal article" date="2020" name="Fungal Divers.">
        <title>Resolving the Mortierellaceae phylogeny through synthesis of multi-gene phylogenetics and phylogenomics.</title>
        <authorList>
            <person name="Vandepol N."/>
            <person name="Liber J."/>
            <person name="Desiro A."/>
            <person name="Na H."/>
            <person name="Kennedy M."/>
            <person name="Barry K."/>
            <person name="Grigoriev I.V."/>
            <person name="Miller A.N."/>
            <person name="O'Donnell K."/>
            <person name="Stajich J.E."/>
            <person name="Bonito G."/>
        </authorList>
    </citation>
    <scope>NUCLEOTIDE SEQUENCE</scope>
    <source>
        <strain evidence="5">MES-2147</strain>
    </source>
</reference>
<evidence type="ECO:0000256" key="2">
    <source>
        <dbReference type="ARBA" id="ARBA00022679"/>
    </source>
</evidence>
<dbReference type="GO" id="GO:0006635">
    <property type="term" value="P:fatty acid beta-oxidation"/>
    <property type="evidence" value="ECO:0007669"/>
    <property type="project" value="TreeGrafter"/>
</dbReference>
<dbReference type="InterPro" id="IPR020616">
    <property type="entry name" value="Thiolase_N"/>
</dbReference>
<evidence type="ECO:0000256" key="1">
    <source>
        <dbReference type="ARBA" id="ARBA00010982"/>
    </source>
</evidence>
<accession>A0A9P6LXQ8</accession>
<keyword evidence="2" id="KW-0808">Transferase</keyword>
<comment type="caution">
    <text evidence="5">The sequence shown here is derived from an EMBL/GenBank/DDBJ whole genome shotgun (WGS) entry which is preliminary data.</text>
</comment>
<dbReference type="EMBL" id="JAAAHW010007271">
    <property type="protein sequence ID" value="KAF9949640.1"/>
    <property type="molecule type" value="Genomic_DNA"/>
</dbReference>
<organism evidence="5 6">
    <name type="scientific">Modicella reniformis</name>
    <dbReference type="NCBI Taxonomy" id="1440133"/>
    <lineage>
        <taxon>Eukaryota</taxon>
        <taxon>Fungi</taxon>
        <taxon>Fungi incertae sedis</taxon>
        <taxon>Mucoromycota</taxon>
        <taxon>Mortierellomycotina</taxon>
        <taxon>Mortierellomycetes</taxon>
        <taxon>Mortierellales</taxon>
        <taxon>Mortierellaceae</taxon>
        <taxon>Modicella</taxon>
    </lineage>
</organism>
<gene>
    <name evidence="5" type="primary">ERG10_2</name>
    <name evidence="5" type="ORF">BGZ65_007177</name>
</gene>